<dbReference type="InterPro" id="IPR036388">
    <property type="entry name" value="WH-like_DNA-bd_sf"/>
</dbReference>
<protein>
    <submittedName>
        <fullName evidence="2">AlpA family transcriptional regulator</fullName>
    </submittedName>
</protein>
<dbReference type="Proteomes" id="UP000316184">
    <property type="component" value="Unassembled WGS sequence"/>
</dbReference>
<organism evidence="2 3">
    <name type="scientific">Saccharopolyspora dendranthemae</name>
    <dbReference type="NCBI Taxonomy" id="1181886"/>
    <lineage>
        <taxon>Bacteria</taxon>
        <taxon>Bacillati</taxon>
        <taxon>Actinomycetota</taxon>
        <taxon>Actinomycetes</taxon>
        <taxon>Pseudonocardiales</taxon>
        <taxon>Pseudonocardiaceae</taxon>
        <taxon>Saccharopolyspora</taxon>
    </lineage>
</organism>
<name>A0A561U4W6_9PSEU</name>
<dbReference type="AlphaFoldDB" id="A0A561U4W6"/>
<accession>A0A561U4W6</accession>
<evidence type="ECO:0000259" key="1">
    <source>
        <dbReference type="Pfam" id="PF12728"/>
    </source>
</evidence>
<dbReference type="Gene3D" id="1.10.10.10">
    <property type="entry name" value="Winged helix-like DNA-binding domain superfamily/Winged helix DNA-binding domain"/>
    <property type="match status" value="1"/>
</dbReference>
<sequence length="60" mass="6990">MIRNLWGPSEVANYLGVPLNTVYQWRCRGYGPAGRKIGKYVRYKPEDVERWFESLAEGVI</sequence>
<evidence type="ECO:0000313" key="2">
    <source>
        <dbReference type="EMBL" id="TWF94406.1"/>
    </source>
</evidence>
<dbReference type="InterPro" id="IPR041657">
    <property type="entry name" value="HTH_17"/>
</dbReference>
<gene>
    <name evidence="2" type="ORF">FHU35_13110</name>
</gene>
<reference evidence="2 3" key="1">
    <citation type="submission" date="2019-06" db="EMBL/GenBank/DDBJ databases">
        <title>Sequencing the genomes of 1000 actinobacteria strains.</title>
        <authorList>
            <person name="Klenk H.-P."/>
        </authorList>
    </citation>
    <scope>NUCLEOTIDE SEQUENCE [LARGE SCALE GENOMIC DNA]</scope>
    <source>
        <strain evidence="2 3">DSM 46699</strain>
    </source>
</reference>
<dbReference type="SUPFAM" id="SSF46955">
    <property type="entry name" value="Putative DNA-binding domain"/>
    <property type="match status" value="1"/>
</dbReference>
<dbReference type="InterPro" id="IPR009061">
    <property type="entry name" value="DNA-bd_dom_put_sf"/>
</dbReference>
<feature type="domain" description="Helix-turn-helix" evidence="1">
    <location>
        <begin position="9"/>
        <end position="54"/>
    </location>
</feature>
<keyword evidence="3" id="KW-1185">Reference proteome</keyword>
<proteinExistence type="predicted"/>
<dbReference type="EMBL" id="VIWX01000003">
    <property type="protein sequence ID" value="TWF94406.1"/>
    <property type="molecule type" value="Genomic_DNA"/>
</dbReference>
<comment type="caution">
    <text evidence="2">The sequence shown here is derived from an EMBL/GenBank/DDBJ whole genome shotgun (WGS) entry which is preliminary data.</text>
</comment>
<dbReference type="OrthoDB" id="5524782at2"/>
<dbReference type="RefSeq" id="WP_145740296.1">
    <property type="nucleotide sequence ID" value="NZ_VIWX01000003.1"/>
</dbReference>
<dbReference type="Pfam" id="PF12728">
    <property type="entry name" value="HTH_17"/>
    <property type="match status" value="1"/>
</dbReference>
<evidence type="ECO:0000313" key="3">
    <source>
        <dbReference type="Proteomes" id="UP000316184"/>
    </source>
</evidence>